<dbReference type="GO" id="GO:0007030">
    <property type="term" value="P:Golgi organization"/>
    <property type="evidence" value="ECO:0007669"/>
    <property type="project" value="TreeGrafter"/>
</dbReference>
<proteinExistence type="inferred from homology"/>
<keyword evidence="6" id="KW-1185">Reference proteome</keyword>
<evidence type="ECO:0000256" key="1">
    <source>
        <dbReference type="ARBA" id="ARBA00010603"/>
    </source>
</evidence>
<dbReference type="GO" id="GO:0005794">
    <property type="term" value="C:Golgi apparatus"/>
    <property type="evidence" value="ECO:0007669"/>
    <property type="project" value="TreeGrafter"/>
</dbReference>
<accession>A0A1Y2HFB9</accession>
<dbReference type="OrthoDB" id="10253409at2759"/>
<comment type="similarity">
    <text evidence="1">Belongs to the dymeclin family.</text>
</comment>
<organism evidence="5 6">
    <name type="scientific">Catenaria anguillulae PL171</name>
    <dbReference type="NCBI Taxonomy" id="765915"/>
    <lineage>
        <taxon>Eukaryota</taxon>
        <taxon>Fungi</taxon>
        <taxon>Fungi incertae sedis</taxon>
        <taxon>Blastocladiomycota</taxon>
        <taxon>Blastocladiomycetes</taxon>
        <taxon>Blastocladiales</taxon>
        <taxon>Catenariaceae</taxon>
        <taxon>Catenaria</taxon>
    </lineage>
</organism>
<evidence type="ECO:0000313" key="5">
    <source>
        <dbReference type="EMBL" id="ORZ33266.1"/>
    </source>
</evidence>
<protein>
    <recommendedName>
        <fullName evidence="2">Dymeclin</fullName>
    </recommendedName>
</protein>
<keyword evidence="3" id="KW-0519">Myristate</keyword>
<dbReference type="PANTHER" id="PTHR12895">
    <property type="entry name" value="DYMECLIN"/>
    <property type="match status" value="1"/>
</dbReference>
<dbReference type="Proteomes" id="UP000193411">
    <property type="component" value="Unassembled WGS sequence"/>
</dbReference>
<dbReference type="EMBL" id="MCFL01000037">
    <property type="protein sequence ID" value="ORZ33266.1"/>
    <property type="molecule type" value="Genomic_DNA"/>
</dbReference>
<dbReference type="PANTHER" id="PTHR12895:SF9">
    <property type="entry name" value="DYMECLIN"/>
    <property type="match status" value="1"/>
</dbReference>
<keyword evidence="4" id="KW-0449">Lipoprotein</keyword>
<dbReference type="Pfam" id="PF09742">
    <property type="entry name" value="Dymeclin"/>
    <property type="match status" value="1"/>
</dbReference>
<evidence type="ECO:0000256" key="4">
    <source>
        <dbReference type="ARBA" id="ARBA00023288"/>
    </source>
</evidence>
<dbReference type="AlphaFoldDB" id="A0A1Y2HFB9"/>
<gene>
    <name evidence="5" type="ORF">BCR44DRAFT_1438637</name>
</gene>
<comment type="caution">
    <text evidence="5">The sequence shown here is derived from an EMBL/GenBank/DDBJ whole genome shotgun (WGS) entry which is preliminary data.</text>
</comment>
<evidence type="ECO:0000256" key="2">
    <source>
        <dbReference type="ARBA" id="ARBA00015736"/>
    </source>
</evidence>
<evidence type="ECO:0000256" key="3">
    <source>
        <dbReference type="ARBA" id="ARBA00022707"/>
    </source>
</evidence>
<dbReference type="InterPro" id="IPR019142">
    <property type="entry name" value="Dymeclin"/>
</dbReference>
<evidence type="ECO:0000313" key="6">
    <source>
        <dbReference type="Proteomes" id="UP000193411"/>
    </source>
</evidence>
<sequence>MQQQLLRIVASGQPIASMGDSFFVTLQREPFPLARSREEQVQRWNETREFGQHIVRTEISSRNLSTLMVRLTTLLETLAANHDPLDQFRGTVDLELPNLTLVVTIFTHHLVAAPHRDLVRYFPDSDMLSRLFCAICTTIAKLPVSHDTVCFYEDLLELLICLLSEQLTDRFDDPFPYSPGGGHSPTSPPYLCSIFTCACSQELILGCLARLLSNIGQGPAPPPPPPTSAYPPTTPLTAMAVPLSATGSTPSGGLFGAISGLFASRPPADLTRVAELSSYLLGLIASQRELMQPWTSTLLGVQDSIRSGSTLNLVAEGSKLTFPFKRLLGVLQDRIAIPQYAVLLYAFVYKNDAFLEYVLAQMDPDRLIVPILRFIFVACLSTYTPSNAPPIPPIPPNPPAVPYSHIYILSITLLILTSDTSYLETLMTVTCPSGVPDWLNDRRASLSPSMSLGSLMALVVMRIMQANLAADRDQYLHANCVAILANLSRSWRGMHAVVALRLVNWVEVVARRYARLKMMAARSTRGGGEVGLGTVTGGADSDVGSAPQTPGTARRGSMIEHAVLDPSTDLAIYAELVTFLLDIIRSVLHPTQLRFNPHLIADLSKTFHPVDSTLPTLRFQYSEDVDTSAFFVPFVWRAIYLASPYLAWDPMQPGVFEDDELPSPRDESVGLGLHDMSSMSLSWMGSGSLNASSRSLAASMVAMQPSSP</sequence>
<name>A0A1Y2HFB9_9FUNG</name>
<dbReference type="STRING" id="765915.A0A1Y2HFB9"/>
<reference evidence="5 6" key="1">
    <citation type="submission" date="2016-07" db="EMBL/GenBank/DDBJ databases">
        <title>Pervasive Adenine N6-methylation of Active Genes in Fungi.</title>
        <authorList>
            <consortium name="DOE Joint Genome Institute"/>
            <person name="Mondo S.J."/>
            <person name="Dannebaum R.O."/>
            <person name="Kuo R.C."/>
            <person name="Labutti K."/>
            <person name="Haridas S."/>
            <person name="Kuo A."/>
            <person name="Salamov A."/>
            <person name="Ahrendt S.R."/>
            <person name="Lipzen A."/>
            <person name="Sullivan W."/>
            <person name="Andreopoulos W.B."/>
            <person name="Clum A."/>
            <person name="Lindquist E."/>
            <person name="Daum C."/>
            <person name="Ramamoorthy G.K."/>
            <person name="Gryganskyi A."/>
            <person name="Culley D."/>
            <person name="Magnuson J.K."/>
            <person name="James T.Y."/>
            <person name="O'Malley M.A."/>
            <person name="Stajich J.E."/>
            <person name="Spatafora J.W."/>
            <person name="Visel A."/>
            <person name="Grigoriev I.V."/>
        </authorList>
    </citation>
    <scope>NUCLEOTIDE SEQUENCE [LARGE SCALE GENOMIC DNA]</scope>
    <source>
        <strain evidence="5 6">PL171</strain>
    </source>
</reference>